<dbReference type="NCBIfam" id="TIGR02271">
    <property type="entry name" value="YsnF/AvaK domain"/>
    <property type="match status" value="1"/>
</dbReference>
<evidence type="ECO:0000259" key="3">
    <source>
        <dbReference type="Pfam" id="PF09557"/>
    </source>
</evidence>
<dbReference type="EMBL" id="PVNH01000002">
    <property type="protein sequence ID" value="PRX49936.1"/>
    <property type="molecule type" value="Genomic_DNA"/>
</dbReference>
<dbReference type="RefSeq" id="WP_106177080.1">
    <property type="nucleotide sequence ID" value="NZ_PVNH01000002.1"/>
</dbReference>
<feature type="compositionally biased region" description="Basic and acidic residues" evidence="1">
    <location>
        <begin position="193"/>
        <end position="240"/>
    </location>
</feature>
<keyword evidence="5" id="KW-1185">Reference proteome</keyword>
<dbReference type="PANTHER" id="PTHR38463:SF1">
    <property type="entry name" value="STRESS RESPONSE PROTEIN YSNF"/>
    <property type="match status" value="1"/>
</dbReference>
<name>A0A2T0M007_9PSEU</name>
<dbReference type="InterPro" id="IPR014747">
    <property type="entry name" value="Bac_photo_RC_H_C"/>
</dbReference>
<dbReference type="OrthoDB" id="3712018at2"/>
<dbReference type="InterPro" id="IPR052967">
    <property type="entry name" value="Stress_Response_Assoc"/>
</dbReference>
<dbReference type="GO" id="GO:0030077">
    <property type="term" value="C:plasma membrane light-harvesting complex"/>
    <property type="evidence" value="ECO:0007669"/>
    <property type="project" value="InterPro"/>
</dbReference>
<dbReference type="Pfam" id="PF09557">
    <property type="entry name" value="DUF2382"/>
    <property type="match status" value="1"/>
</dbReference>
<dbReference type="InterPro" id="IPR019060">
    <property type="entry name" value="DUF2382"/>
</dbReference>
<dbReference type="InterPro" id="IPR027275">
    <property type="entry name" value="PRC-brl_dom"/>
</dbReference>
<dbReference type="AlphaFoldDB" id="A0A2T0M007"/>
<dbReference type="GO" id="GO:0019684">
    <property type="term" value="P:photosynthesis, light reaction"/>
    <property type="evidence" value="ECO:0007669"/>
    <property type="project" value="InterPro"/>
</dbReference>
<gene>
    <name evidence="4" type="ORF">B0I33_10250</name>
</gene>
<dbReference type="SUPFAM" id="SSF50346">
    <property type="entry name" value="PRC-barrel domain"/>
    <property type="match status" value="1"/>
</dbReference>
<feature type="region of interest" description="Disordered" evidence="1">
    <location>
        <begin position="100"/>
        <end position="129"/>
    </location>
</feature>
<organism evidence="4 5">
    <name type="scientific">Prauserella shujinwangii</name>
    <dbReference type="NCBI Taxonomy" id="1453103"/>
    <lineage>
        <taxon>Bacteria</taxon>
        <taxon>Bacillati</taxon>
        <taxon>Actinomycetota</taxon>
        <taxon>Actinomycetes</taxon>
        <taxon>Pseudonocardiales</taxon>
        <taxon>Pseudonocardiaceae</taxon>
        <taxon>Prauserella</taxon>
    </lineage>
</organism>
<evidence type="ECO:0000259" key="2">
    <source>
        <dbReference type="Pfam" id="PF05239"/>
    </source>
</evidence>
<feature type="domain" description="PRC-barrel" evidence="2">
    <location>
        <begin position="9"/>
        <end position="75"/>
    </location>
</feature>
<reference evidence="4 5" key="1">
    <citation type="submission" date="2018-03" db="EMBL/GenBank/DDBJ databases">
        <title>Genomic Encyclopedia of Type Strains, Phase III (KMG-III): the genomes of soil and plant-associated and newly described type strains.</title>
        <authorList>
            <person name="Whitman W."/>
        </authorList>
    </citation>
    <scope>NUCLEOTIDE SEQUENCE [LARGE SCALE GENOMIC DNA]</scope>
    <source>
        <strain evidence="4 5">CGMCC 4.7125</strain>
    </source>
</reference>
<evidence type="ECO:0000256" key="1">
    <source>
        <dbReference type="SAM" id="MobiDB-lite"/>
    </source>
</evidence>
<protein>
    <submittedName>
        <fullName evidence="4">Uncharacterized protein (TIGR02271 family)</fullName>
    </submittedName>
</protein>
<feature type="region of interest" description="Disordered" evidence="1">
    <location>
        <begin position="153"/>
        <end position="240"/>
    </location>
</feature>
<dbReference type="Proteomes" id="UP000238362">
    <property type="component" value="Unassembled WGS sequence"/>
</dbReference>
<accession>A0A2T0M007</accession>
<comment type="caution">
    <text evidence="4">The sequence shown here is derived from an EMBL/GenBank/DDBJ whole genome shotgun (WGS) entry which is preliminary data.</text>
</comment>
<feature type="compositionally biased region" description="Basic and acidic residues" evidence="1">
    <location>
        <begin position="159"/>
        <end position="179"/>
    </location>
</feature>
<dbReference type="Gene3D" id="3.90.50.10">
    <property type="entry name" value="Photosynthetic Reaction Center, subunit H, domain 2"/>
    <property type="match status" value="1"/>
</dbReference>
<dbReference type="InterPro" id="IPR011033">
    <property type="entry name" value="PRC_barrel-like_sf"/>
</dbReference>
<feature type="compositionally biased region" description="Basic and acidic residues" evidence="1">
    <location>
        <begin position="106"/>
        <end position="129"/>
    </location>
</feature>
<dbReference type="PANTHER" id="PTHR38463">
    <property type="entry name" value="STRESS RESPONSE PROTEIN YSNF"/>
    <property type="match status" value="1"/>
</dbReference>
<feature type="domain" description="DUF2382" evidence="3">
    <location>
        <begin position="122"/>
        <end position="231"/>
    </location>
</feature>
<sequence>MATTMRPEQLADDPVLDRNGDKIGKVGTVYIGETTARPEWVTVKTGMLGQKETFVPLEGAWEGADGLHVQVSKDQVSDAPSADGDDYLSGEQSARLYHHYNLPMPRESDRREAAGDADDRSMVRSEERLRVGTEPVEAGRVRLRKHVVTEEQQVNVPVSHEEVRIEREPVDETERREPAEMGESEQEVTLYAEEPRVEKERVPVEKARLGKETVTEDRPVSDQVRREEFEVDDDSGRRDR</sequence>
<evidence type="ECO:0000313" key="5">
    <source>
        <dbReference type="Proteomes" id="UP000238362"/>
    </source>
</evidence>
<proteinExistence type="predicted"/>
<evidence type="ECO:0000313" key="4">
    <source>
        <dbReference type="EMBL" id="PRX49936.1"/>
    </source>
</evidence>
<dbReference type="Pfam" id="PF05239">
    <property type="entry name" value="PRC"/>
    <property type="match status" value="1"/>
</dbReference>
<feature type="region of interest" description="Disordered" evidence="1">
    <location>
        <begin position="1"/>
        <end position="22"/>
    </location>
</feature>